<dbReference type="AlphaFoldDB" id="A0A382JQF5"/>
<proteinExistence type="predicted"/>
<dbReference type="Gene3D" id="1.10.10.1020">
    <property type="entry name" value="RecBCD complex, subunit RecD, N-terminal domain"/>
    <property type="match status" value="1"/>
</dbReference>
<reference evidence="1" key="1">
    <citation type="submission" date="2018-05" db="EMBL/GenBank/DDBJ databases">
        <authorList>
            <person name="Lanie J.A."/>
            <person name="Ng W.-L."/>
            <person name="Kazmierczak K.M."/>
            <person name="Andrzejewski T.M."/>
            <person name="Davidsen T.M."/>
            <person name="Wayne K.J."/>
            <person name="Tettelin H."/>
            <person name="Glass J.I."/>
            <person name="Rusch D."/>
            <person name="Podicherti R."/>
            <person name="Tsui H.-C.T."/>
            <person name="Winkler M.E."/>
        </authorList>
    </citation>
    <scope>NUCLEOTIDE SEQUENCE</scope>
</reference>
<feature type="non-terminal residue" evidence="1">
    <location>
        <position position="85"/>
    </location>
</feature>
<sequence length="85" mass="9881">MLGIHREEAIRPVIQQLIRTTVNQHSCLQITDSELQTRLISHKIVGEPGEATPLILDHDHLYLARFYKFEHEVARLITTRNRGIE</sequence>
<dbReference type="InterPro" id="IPR041851">
    <property type="entry name" value="RecD_N_sf"/>
</dbReference>
<protein>
    <submittedName>
        <fullName evidence="1">Uncharacterized protein</fullName>
    </submittedName>
</protein>
<dbReference type="EMBL" id="UINC01075040">
    <property type="protein sequence ID" value="SVC12841.1"/>
    <property type="molecule type" value="Genomic_DNA"/>
</dbReference>
<gene>
    <name evidence="1" type="ORF">METZ01_LOCUS265695</name>
</gene>
<evidence type="ECO:0000313" key="1">
    <source>
        <dbReference type="EMBL" id="SVC12841.1"/>
    </source>
</evidence>
<name>A0A382JQF5_9ZZZZ</name>
<organism evidence="1">
    <name type="scientific">marine metagenome</name>
    <dbReference type="NCBI Taxonomy" id="408172"/>
    <lineage>
        <taxon>unclassified sequences</taxon>
        <taxon>metagenomes</taxon>
        <taxon>ecological metagenomes</taxon>
    </lineage>
</organism>
<accession>A0A382JQF5</accession>